<feature type="region of interest" description="Disordered" evidence="1">
    <location>
        <begin position="223"/>
        <end position="256"/>
    </location>
</feature>
<evidence type="ECO:0000313" key="2">
    <source>
        <dbReference type="EMBL" id="KAK0454408.1"/>
    </source>
</evidence>
<protein>
    <submittedName>
        <fullName evidence="2">Uncharacterized protein</fullName>
    </submittedName>
</protein>
<feature type="compositionally biased region" description="Low complexity" evidence="1">
    <location>
        <begin position="226"/>
        <end position="243"/>
    </location>
</feature>
<proteinExistence type="predicted"/>
<dbReference type="Proteomes" id="UP001175226">
    <property type="component" value="Unassembled WGS sequence"/>
</dbReference>
<reference evidence="2" key="1">
    <citation type="submission" date="2023-06" db="EMBL/GenBank/DDBJ databases">
        <authorList>
            <consortium name="Lawrence Berkeley National Laboratory"/>
            <person name="Ahrendt S."/>
            <person name="Sahu N."/>
            <person name="Indic B."/>
            <person name="Wong-Bajracharya J."/>
            <person name="Merenyi Z."/>
            <person name="Ke H.-M."/>
            <person name="Monk M."/>
            <person name="Kocsube S."/>
            <person name="Drula E."/>
            <person name="Lipzen A."/>
            <person name="Balint B."/>
            <person name="Henrissat B."/>
            <person name="Andreopoulos B."/>
            <person name="Martin F.M."/>
            <person name="Harder C.B."/>
            <person name="Rigling D."/>
            <person name="Ford K.L."/>
            <person name="Foster G.D."/>
            <person name="Pangilinan J."/>
            <person name="Papanicolaou A."/>
            <person name="Barry K."/>
            <person name="LaButti K."/>
            <person name="Viragh M."/>
            <person name="Koriabine M."/>
            <person name="Yan M."/>
            <person name="Riley R."/>
            <person name="Champramary S."/>
            <person name="Plett K.L."/>
            <person name="Tsai I.J."/>
            <person name="Slot J."/>
            <person name="Sipos G."/>
            <person name="Plett J."/>
            <person name="Nagy L.G."/>
            <person name="Grigoriev I.V."/>
        </authorList>
    </citation>
    <scope>NUCLEOTIDE SEQUENCE</scope>
    <source>
        <strain evidence="2">FPL87.14</strain>
    </source>
</reference>
<name>A0AA39K8Y3_9AGAR</name>
<accession>A0AA39K8Y3</accession>
<evidence type="ECO:0000256" key="1">
    <source>
        <dbReference type="SAM" id="MobiDB-lite"/>
    </source>
</evidence>
<dbReference type="EMBL" id="JAUEPT010000002">
    <property type="protein sequence ID" value="KAK0454408.1"/>
    <property type="molecule type" value="Genomic_DNA"/>
</dbReference>
<gene>
    <name evidence="2" type="ORF">EV421DRAFT_1896331</name>
</gene>
<organism evidence="2 3">
    <name type="scientific">Armillaria borealis</name>
    <dbReference type="NCBI Taxonomy" id="47425"/>
    <lineage>
        <taxon>Eukaryota</taxon>
        <taxon>Fungi</taxon>
        <taxon>Dikarya</taxon>
        <taxon>Basidiomycota</taxon>
        <taxon>Agaricomycotina</taxon>
        <taxon>Agaricomycetes</taxon>
        <taxon>Agaricomycetidae</taxon>
        <taxon>Agaricales</taxon>
        <taxon>Marasmiineae</taxon>
        <taxon>Physalacriaceae</taxon>
        <taxon>Armillaria</taxon>
    </lineage>
</organism>
<sequence length="294" mass="33154">MDNIKLYLKPRPTHSNFGDRPWILLKRDFPYGPFCSAWGPIPPNATEVYTLHSCPLTTGLTKLKEILLKLRKSNAEIPRIQASASTSPFSASFWDGFQTIRPAQDLLADCQYQTVKLVFGNRTPPKPSRKRNNLVHSPEFWKLVGETTFLLNRDVELVDLDIDLQRLLWTTIFLVIQQGLKPIIRLWEEVSHNIEEITWRSVAGVRNYLSSFWVRDKHQSPQVQVSTSTSSESTASMSTSSASDNQEHPTPNTLVSFPGGRSIKPLLVSLSLPLSSFVILLTNLDGIQGKIKVD</sequence>
<comment type="caution">
    <text evidence="2">The sequence shown here is derived from an EMBL/GenBank/DDBJ whole genome shotgun (WGS) entry which is preliminary data.</text>
</comment>
<dbReference type="AlphaFoldDB" id="A0AA39K8Y3"/>
<evidence type="ECO:0000313" key="3">
    <source>
        <dbReference type="Proteomes" id="UP001175226"/>
    </source>
</evidence>
<keyword evidence="3" id="KW-1185">Reference proteome</keyword>